<dbReference type="PROSITE" id="PS51384">
    <property type="entry name" value="FAD_FR"/>
    <property type="match status" value="1"/>
</dbReference>
<evidence type="ECO:0000313" key="23">
    <source>
        <dbReference type="Proteomes" id="UP000095728"/>
    </source>
</evidence>
<dbReference type="InterPro" id="IPR017927">
    <property type="entry name" value="FAD-bd_FR_type"/>
</dbReference>
<keyword evidence="8" id="KW-0285">Flavoprotein</keyword>
<keyword evidence="17 20" id="KW-0472">Membrane</keyword>
<evidence type="ECO:0000256" key="4">
    <source>
        <dbReference type="ARBA" id="ARBA00012668"/>
    </source>
</evidence>
<keyword evidence="9 20" id="KW-0812">Transmembrane</keyword>
<keyword evidence="14" id="KW-0560">Oxidoreductase</keyword>
<dbReference type="CDD" id="cd06186">
    <property type="entry name" value="NOX_Duox_like_FAD_NADP"/>
    <property type="match status" value="1"/>
</dbReference>
<evidence type="ECO:0000259" key="21">
    <source>
        <dbReference type="PROSITE" id="PS51384"/>
    </source>
</evidence>
<dbReference type="EC" id="1.16.1.9" evidence="4"/>
<organism evidence="22 23">
    <name type="scientific">Hanseniaspora osmophila</name>
    <dbReference type="NCBI Taxonomy" id="56408"/>
    <lineage>
        <taxon>Eukaryota</taxon>
        <taxon>Fungi</taxon>
        <taxon>Dikarya</taxon>
        <taxon>Ascomycota</taxon>
        <taxon>Saccharomycotina</taxon>
        <taxon>Saccharomycetes</taxon>
        <taxon>Saccharomycodales</taxon>
        <taxon>Saccharomycodaceae</taxon>
        <taxon>Hanseniaspora</taxon>
    </lineage>
</organism>
<keyword evidence="23" id="KW-1185">Reference proteome</keyword>
<evidence type="ECO:0000256" key="16">
    <source>
        <dbReference type="ARBA" id="ARBA00023065"/>
    </source>
</evidence>
<dbReference type="InParanoid" id="A0A1E5RIA8"/>
<dbReference type="SUPFAM" id="SSF52343">
    <property type="entry name" value="Ferredoxin reductase-like, C-terminal NADP-linked domain"/>
    <property type="match status" value="1"/>
</dbReference>
<dbReference type="Proteomes" id="UP000095728">
    <property type="component" value="Unassembled WGS sequence"/>
</dbReference>
<evidence type="ECO:0000256" key="18">
    <source>
        <dbReference type="ARBA" id="ARBA00023180"/>
    </source>
</evidence>
<evidence type="ECO:0000256" key="13">
    <source>
        <dbReference type="ARBA" id="ARBA00022989"/>
    </source>
</evidence>
<dbReference type="FunCoup" id="A0A1E5RIA8">
    <property type="interactions" value="399"/>
</dbReference>
<dbReference type="Gene3D" id="3.40.50.80">
    <property type="entry name" value="Nucleotide-binding domain of ferredoxin-NADP reductase (FNR) module"/>
    <property type="match status" value="1"/>
</dbReference>
<keyword evidence="7" id="KW-0349">Heme</keyword>
<keyword evidence="18" id="KW-0325">Glycoprotein</keyword>
<feature type="domain" description="FAD-binding FR-type" evidence="21">
    <location>
        <begin position="359"/>
        <end position="485"/>
    </location>
</feature>
<dbReference type="SUPFAM" id="SSF63380">
    <property type="entry name" value="Riboflavin synthase domain-like"/>
    <property type="match status" value="1"/>
</dbReference>
<dbReference type="EMBL" id="LPNM01000006">
    <property type="protein sequence ID" value="OEJ86323.1"/>
    <property type="molecule type" value="Genomic_DNA"/>
</dbReference>
<evidence type="ECO:0000256" key="12">
    <source>
        <dbReference type="ARBA" id="ARBA00022982"/>
    </source>
</evidence>
<keyword evidence="16" id="KW-0406">Ion transport</keyword>
<keyword evidence="12" id="KW-0249">Electron transport</keyword>
<dbReference type="GO" id="GO:0052851">
    <property type="term" value="F:ferric-chelate reductase (NADPH) activity"/>
    <property type="evidence" value="ECO:0007669"/>
    <property type="project" value="UniProtKB-EC"/>
</dbReference>
<dbReference type="OrthoDB" id="4494341at2759"/>
<dbReference type="Pfam" id="PF08030">
    <property type="entry name" value="NAD_binding_6"/>
    <property type="match status" value="1"/>
</dbReference>
<proteinExistence type="inferred from homology"/>
<evidence type="ECO:0000256" key="3">
    <source>
        <dbReference type="ARBA" id="ARBA00006278"/>
    </source>
</evidence>
<dbReference type="InterPro" id="IPR039261">
    <property type="entry name" value="FNR_nucleotide-bd"/>
</dbReference>
<dbReference type="GO" id="GO:0015677">
    <property type="term" value="P:copper ion import"/>
    <property type="evidence" value="ECO:0007669"/>
    <property type="project" value="TreeGrafter"/>
</dbReference>
<dbReference type="SFLD" id="SFLDG01168">
    <property type="entry name" value="Ferric_reductase_subgroup_(FRE"/>
    <property type="match status" value="1"/>
</dbReference>
<keyword evidence="15" id="KW-0408">Iron</keyword>
<dbReference type="InterPro" id="IPR013112">
    <property type="entry name" value="FAD-bd_8"/>
</dbReference>
<feature type="transmembrane region" description="Helical" evidence="20">
    <location>
        <begin position="296"/>
        <end position="318"/>
    </location>
</feature>
<dbReference type="InterPro" id="IPR017938">
    <property type="entry name" value="Riboflavin_synthase-like_b-brl"/>
</dbReference>
<evidence type="ECO:0000256" key="15">
    <source>
        <dbReference type="ARBA" id="ARBA00023004"/>
    </source>
</evidence>
<reference evidence="23" key="1">
    <citation type="journal article" date="2016" name="Genome Announc.">
        <title>Genome sequences of three species of Hanseniaspora isolated from spontaneous wine fermentations.</title>
        <authorList>
            <person name="Sternes P.R."/>
            <person name="Lee D."/>
            <person name="Kutyna D.R."/>
            <person name="Borneman A.R."/>
        </authorList>
    </citation>
    <scope>NUCLEOTIDE SEQUENCE [LARGE SCALE GENOMIC DNA]</scope>
    <source>
        <strain evidence="23">AWRI3579</strain>
    </source>
</reference>
<keyword evidence="7" id="KW-0479">Metal-binding</keyword>
<evidence type="ECO:0000256" key="2">
    <source>
        <dbReference type="ARBA" id="ARBA00004651"/>
    </source>
</evidence>
<protein>
    <recommendedName>
        <fullName evidence="4">ferric-chelate reductase (NADPH)</fullName>
        <ecNumber evidence="4">1.16.1.9</ecNumber>
    </recommendedName>
</protein>
<evidence type="ECO:0000256" key="6">
    <source>
        <dbReference type="ARBA" id="ARBA00022475"/>
    </source>
</evidence>
<name>A0A1E5RIA8_9ASCO</name>
<feature type="transmembrane region" description="Helical" evidence="20">
    <location>
        <begin position="267"/>
        <end position="290"/>
    </location>
</feature>
<comment type="cofactor">
    <cofactor evidence="1">
        <name>FAD</name>
        <dbReference type="ChEBI" id="CHEBI:57692"/>
    </cofactor>
</comment>
<feature type="transmembrane region" description="Helical" evidence="20">
    <location>
        <begin position="226"/>
        <end position="246"/>
    </location>
</feature>
<feature type="transmembrane region" description="Helical" evidence="20">
    <location>
        <begin position="182"/>
        <end position="199"/>
    </location>
</feature>
<dbReference type="PANTHER" id="PTHR32361:SF9">
    <property type="entry name" value="FERRIC REDUCTASE TRANSMEMBRANE COMPONENT 3-RELATED"/>
    <property type="match status" value="1"/>
</dbReference>
<evidence type="ECO:0000256" key="8">
    <source>
        <dbReference type="ARBA" id="ARBA00022630"/>
    </source>
</evidence>
<evidence type="ECO:0000256" key="9">
    <source>
        <dbReference type="ARBA" id="ARBA00022692"/>
    </source>
</evidence>
<evidence type="ECO:0000256" key="19">
    <source>
        <dbReference type="ARBA" id="ARBA00048483"/>
    </source>
</evidence>
<comment type="similarity">
    <text evidence="3">Belongs to the ferric reductase (FRE) family.</text>
</comment>
<comment type="subcellular location">
    <subcellularLocation>
        <location evidence="2">Cell membrane</location>
        <topology evidence="2">Multi-pass membrane protein</topology>
    </subcellularLocation>
</comment>
<dbReference type="GO" id="GO:0006879">
    <property type="term" value="P:intracellular iron ion homeostasis"/>
    <property type="evidence" value="ECO:0007669"/>
    <property type="project" value="TreeGrafter"/>
</dbReference>
<dbReference type="GO" id="GO:0005886">
    <property type="term" value="C:plasma membrane"/>
    <property type="evidence" value="ECO:0007669"/>
    <property type="project" value="UniProtKB-SubCell"/>
</dbReference>
<evidence type="ECO:0000256" key="11">
    <source>
        <dbReference type="ARBA" id="ARBA00022857"/>
    </source>
</evidence>
<feature type="transmembrane region" description="Helical" evidence="20">
    <location>
        <begin position="325"/>
        <end position="344"/>
    </location>
</feature>
<accession>A0A1E5RIA8</accession>
<dbReference type="Gene3D" id="2.40.30.10">
    <property type="entry name" value="Translation factors"/>
    <property type="match status" value="1"/>
</dbReference>
<keyword evidence="5" id="KW-0813">Transport</keyword>
<keyword evidence="11" id="KW-0521">NADP</keyword>
<evidence type="ECO:0000256" key="14">
    <source>
        <dbReference type="ARBA" id="ARBA00023002"/>
    </source>
</evidence>
<evidence type="ECO:0000256" key="7">
    <source>
        <dbReference type="ARBA" id="ARBA00022617"/>
    </source>
</evidence>
<dbReference type="GO" id="GO:0006826">
    <property type="term" value="P:iron ion transport"/>
    <property type="evidence" value="ECO:0007669"/>
    <property type="project" value="UniProtKB-ARBA"/>
</dbReference>
<dbReference type="Pfam" id="PF01794">
    <property type="entry name" value="Ferric_reduct"/>
    <property type="match status" value="1"/>
</dbReference>
<feature type="transmembrane region" description="Helical" evidence="20">
    <location>
        <begin position="108"/>
        <end position="131"/>
    </location>
</feature>
<dbReference type="AlphaFoldDB" id="A0A1E5RIA8"/>
<dbReference type="InterPro" id="IPR051410">
    <property type="entry name" value="Ferric/Cupric_Reductase"/>
</dbReference>
<sequence length="647" mass="75123">MDNGGWASYICQCTNNVSLGAYAVCLIEKTPTEKLRVQALDWLKEHCPNYSDQDVYDAYQNATVYMKNQSEPYSASVLNAYPIRYNETIYDNALETFEIRYEVFNDGMFFGMGLCGYFALIILLATLFRLYKATGLDRILHLSTRFKFVRFLKSNFLVSSVYGKLCKDDHWLGAIPNRLESLVILGFVLLNLLTLFFHYRSNGTRNVYWPSSYKQIVRYIADRTGYISLFMANLTWLFASRNNFLIWCTGWKHSTFLTYHKWVGRSCVLHVLLHSIFLLWSSVAMGYLTSRQLQPYYRWGCVATVACSIMTIQGSSFFRKLSYEIFLVGHILLALFFLVGSWFHLAHSSMAFWFIPVIAIWVFDRVVRITRMVLFGGYVKASVELHREDEVLTVTIPNYNKSFYKFSPGQYAYVYFADMESDWYFLWQSHPFTIVSCDETEGIKFFVKAKRGITKKIMENMILRGVSKKTIRVAVEGPYGAINWSIKRTDNALLYSSSTGNAGPFMYARQLLALNKTANIKFYWSVQHMHSLEWFSQELHFLSQHSDRVQIVVYLTKEDEFADSDTESTSSLLKPVSKEDYPAVELRYGRMVVDEIVAQDIEECVKNSHISVVSCGHPKLCDDIRHVVKNKIMENYQIDLHDDLQKW</sequence>
<evidence type="ECO:0000256" key="10">
    <source>
        <dbReference type="ARBA" id="ARBA00022827"/>
    </source>
</evidence>
<evidence type="ECO:0000256" key="5">
    <source>
        <dbReference type="ARBA" id="ARBA00022448"/>
    </source>
</evidence>
<dbReference type="InterPro" id="IPR013121">
    <property type="entry name" value="Fe_red_NAD-bd_6"/>
</dbReference>
<dbReference type="SFLD" id="SFLDS00052">
    <property type="entry name" value="Ferric_Reductase_Domain"/>
    <property type="match status" value="1"/>
</dbReference>
<dbReference type="InterPro" id="IPR013130">
    <property type="entry name" value="Fe3_Rdtase_TM_dom"/>
</dbReference>
<dbReference type="Pfam" id="PF08022">
    <property type="entry name" value="FAD_binding_8"/>
    <property type="match status" value="1"/>
</dbReference>
<comment type="caution">
    <text evidence="22">The sequence shown here is derived from an EMBL/GenBank/DDBJ whole genome shotgun (WGS) entry which is preliminary data.</text>
</comment>
<evidence type="ECO:0000256" key="20">
    <source>
        <dbReference type="SAM" id="Phobius"/>
    </source>
</evidence>
<feature type="transmembrane region" description="Helical" evidence="20">
    <location>
        <begin position="350"/>
        <end position="367"/>
    </location>
</feature>
<evidence type="ECO:0000256" key="17">
    <source>
        <dbReference type="ARBA" id="ARBA00023136"/>
    </source>
</evidence>
<keyword evidence="13 20" id="KW-1133">Transmembrane helix</keyword>
<evidence type="ECO:0000313" key="22">
    <source>
        <dbReference type="EMBL" id="OEJ86323.1"/>
    </source>
</evidence>
<dbReference type="PANTHER" id="PTHR32361">
    <property type="entry name" value="FERRIC/CUPRIC REDUCTASE TRANSMEMBRANE COMPONENT"/>
    <property type="match status" value="1"/>
</dbReference>
<keyword evidence="6" id="KW-1003">Cell membrane</keyword>
<gene>
    <name evidence="22" type="ORF">AWRI3579_g1663</name>
</gene>
<evidence type="ECO:0000256" key="1">
    <source>
        <dbReference type="ARBA" id="ARBA00001974"/>
    </source>
</evidence>
<comment type="catalytic activity">
    <reaction evidence="19">
        <text>2 a Fe(II)-siderophore + NADP(+) + H(+) = 2 a Fe(III)-siderophore + NADPH</text>
        <dbReference type="Rhea" id="RHEA:28795"/>
        <dbReference type="Rhea" id="RHEA-COMP:11342"/>
        <dbReference type="Rhea" id="RHEA-COMP:11344"/>
        <dbReference type="ChEBI" id="CHEBI:15378"/>
        <dbReference type="ChEBI" id="CHEBI:29033"/>
        <dbReference type="ChEBI" id="CHEBI:29034"/>
        <dbReference type="ChEBI" id="CHEBI:57783"/>
        <dbReference type="ChEBI" id="CHEBI:58349"/>
        <dbReference type="EC" id="1.16.1.9"/>
    </reaction>
</comment>
<keyword evidence="10" id="KW-0274">FAD</keyword>